<keyword evidence="1 5" id="KW-0732">Signal</keyword>
<keyword evidence="3" id="KW-0325">Glycoprotein</keyword>
<dbReference type="Proteomes" id="UP000007110">
    <property type="component" value="Unassembled WGS sequence"/>
</dbReference>
<evidence type="ECO:0000256" key="2">
    <source>
        <dbReference type="ARBA" id="ARBA00023157"/>
    </source>
</evidence>
<feature type="domain" description="Kazal-like" evidence="6">
    <location>
        <begin position="356"/>
        <end position="404"/>
    </location>
</feature>
<feature type="domain" description="Kazal-like" evidence="6">
    <location>
        <begin position="37"/>
        <end position="97"/>
    </location>
</feature>
<sequence length="407" mass="44521">MDLTYIFNVFMCIIYAASFRVTADSSEDDSCEDSNSSDYETFCERYLVLARCRNNFGPVCGSNGITYRSEYQLAISACSHRRDNPSIQVTRRGSCRRIPRPPVIVTVRTTQLPVVTTELTTPAITRRTPRDFGGNNTPQPGRGDTPCNDNCPAGPADGSATVCGSNGETYETECLLLVKQCQEDRNLVVSSRGPCPLSQSQRQCPPTSICPREYLPICGTGNITYPSLCHFQIAACKAKDDTRKVLLAGECPLNSLSSCPTCPPEINEVCGTDNMTYTSECVLSEISCRYNLPDLMVAHLGQCLNQECPDTCVNVMDPVCANNGKTYSSLCALSVETCKDKESPITVAYRGRCSGDFCDVVCPDIYEPLCDNKGTTYQNACQLWIAICRDPGLTKKLDQEGCNLAIP</sequence>
<feature type="region of interest" description="Disordered" evidence="4">
    <location>
        <begin position="126"/>
        <end position="150"/>
    </location>
</feature>
<evidence type="ECO:0000256" key="1">
    <source>
        <dbReference type="ARBA" id="ARBA00022729"/>
    </source>
</evidence>
<feature type="chain" id="PRO_5029820897" description="Kazal-like domain-containing protein" evidence="5">
    <location>
        <begin position="19"/>
        <end position="407"/>
    </location>
</feature>
<dbReference type="InterPro" id="IPR036058">
    <property type="entry name" value="Kazal_dom_sf"/>
</dbReference>
<evidence type="ECO:0000256" key="3">
    <source>
        <dbReference type="ARBA" id="ARBA00023180"/>
    </source>
</evidence>
<organism evidence="7 8">
    <name type="scientific">Strongylocentrotus purpuratus</name>
    <name type="common">Purple sea urchin</name>
    <dbReference type="NCBI Taxonomy" id="7668"/>
    <lineage>
        <taxon>Eukaryota</taxon>
        <taxon>Metazoa</taxon>
        <taxon>Echinodermata</taxon>
        <taxon>Eleutherozoa</taxon>
        <taxon>Echinozoa</taxon>
        <taxon>Echinoidea</taxon>
        <taxon>Euechinoidea</taxon>
        <taxon>Echinacea</taxon>
        <taxon>Camarodonta</taxon>
        <taxon>Echinidea</taxon>
        <taxon>Strongylocentrotidae</taxon>
        <taxon>Strongylocentrotus</taxon>
    </lineage>
</organism>
<dbReference type="PANTHER" id="PTHR13866">
    <property type="entry name" value="SPARC OSTEONECTIN"/>
    <property type="match status" value="1"/>
</dbReference>
<feature type="domain" description="Kazal-like" evidence="6">
    <location>
        <begin position="198"/>
        <end position="253"/>
    </location>
</feature>
<keyword evidence="8" id="KW-1185">Reference proteome</keyword>
<feature type="domain" description="Kazal-like" evidence="6">
    <location>
        <begin position="254"/>
        <end position="305"/>
    </location>
</feature>
<dbReference type="SMART" id="SM00280">
    <property type="entry name" value="KAZAL"/>
    <property type="match status" value="6"/>
</dbReference>
<dbReference type="RefSeq" id="XP_011682159.2">
    <property type="nucleotide sequence ID" value="XM_011683857.2"/>
</dbReference>
<dbReference type="PANTHER" id="PTHR13866:SF29">
    <property type="entry name" value="FOLLISTATIN"/>
    <property type="match status" value="1"/>
</dbReference>
<dbReference type="Pfam" id="PF00050">
    <property type="entry name" value="Kazal_1"/>
    <property type="match status" value="1"/>
</dbReference>
<proteinExistence type="predicted"/>
<dbReference type="EnsemblMetazoa" id="XM_011683857">
    <property type="protein sequence ID" value="XP_011682159"/>
    <property type="gene ID" value="LOC757294"/>
</dbReference>
<feature type="signal peptide" evidence="5">
    <location>
        <begin position="1"/>
        <end position="18"/>
    </location>
</feature>
<reference evidence="7" key="2">
    <citation type="submission" date="2021-01" db="UniProtKB">
        <authorList>
            <consortium name="EnsemblMetazoa"/>
        </authorList>
    </citation>
    <scope>IDENTIFICATION</scope>
</reference>
<dbReference type="SUPFAM" id="SSF100895">
    <property type="entry name" value="Kazal-type serine protease inhibitors"/>
    <property type="match status" value="6"/>
</dbReference>
<dbReference type="GeneID" id="757294"/>
<dbReference type="Pfam" id="PF07648">
    <property type="entry name" value="Kazal_2"/>
    <property type="match status" value="5"/>
</dbReference>
<feature type="domain" description="Kazal-like" evidence="6">
    <location>
        <begin position="307"/>
        <end position="355"/>
    </location>
</feature>
<evidence type="ECO:0000256" key="4">
    <source>
        <dbReference type="SAM" id="MobiDB-lite"/>
    </source>
</evidence>
<dbReference type="Gene3D" id="3.30.60.30">
    <property type="match status" value="6"/>
</dbReference>
<evidence type="ECO:0000313" key="8">
    <source>
        <dbReference type="Proteomes" id="UP000007110"/>
    </source>
</evidence>
<dbReference type="PROSITE" id="PS51465">
    <property type="entry name" value="KAZAL_2"/>
    <property type="match status" value="6"/>
</dbReference>
<protein>
    <recommendedName>
        <fullName evidence="6">Kazal-like domain-containing protein</fullName>
    </recommendedName>
</protein>
<dbReference type="AlphaFoldDB" id="A0A7M7HPY0"/>
<feature type="domain" description="Kazal-like" evidence="6">
    <location>
        <begin position="141"/>
        <end position="197"/>
    </location>
</feature>
<dbReference type="InterPro" id="IPR002350">
    <property type="entry name" value="Kazal_dom"/>
</dbReference>
<accession>A0A7M7HPY0</accession>
<evidence type="ECO:0000313" key="7">
    <source>
        <dbReference type="EnsemblMetazoa" id="XP_011682159"/>
    </source>
</evidence>
<reference evidence="8" key="1">
    <citation type="submission" date="2015-02" db="EMBL/GenBank/DDBJ databases">
        <title>Genome sequencing for Strongylocentrotus purpuratus.</title>
        <authorList>
            <person name="Murali S."/>
            <person name="Liu Y."/>
            <person name="Vee V."/>
            <person name="English A."/>
            <person name="Wang M."/>
            <person name="Skinner E."/>
            <person name="Han Y."/>
            <person name="Muzny D.M."/>
            <person name="Worley K.C."/>
            <person name="Gibbs R.A."/>
        </authorList>
    </citation>
    <scope>NUCLEOTIDE SEQUENCE</scope>
</reference>
<keyword evidence="2" id="KW-1015">Disulfide bond</keyword>
<dbReference type="CDD" id="cd00104">
    <property type="entry name" value="KAZAL_FS"/>
    <property type="match status" value="6"/>
</dbReference>
<evidence type="ECO:0000256" key="5">
    <source>
        <dbReference type="SAM" id="SignalP"/>
    </source>
</evidence>
<name>A0A7M7HPY0_STRPU</name>
<evidence type="ECO:0000259" key="6">
    <source>
        <dbReference type="PROSITE" id="PS51465"/>
    </source>
</evidence>